<keyword evidence="1 2" id="KW-0378">Hydrolase</keyword>
<dbReference type="PANTHER" id="PTHR43316:SF3">
    <property type="entry name" value="HALOACID DEHALOGENASE, TYPE II (AFU_ORTHOLOGUE AFUA_2G07750)-RELATED"/>
    <property type="match status" value="1"/>
</dbReference>
<dbReference type="AlphaFoldDB" id="A0A315EBB8"/>
<dbReference type="SUPFAM" id="SSF56784">
    <property type="entry name" value="HAD-like"/>
    <property type="match status" value="1"/>
</dbReference>
<comment type="caution">
    <text evidence="2">The sequence shown here is derived from an EMBL/GenBank/DDBJ whole genome shotgun (WGS) entry which is preliminary data.</text>
</comment>
<dbReference type="InterPro" id="IPR036412">
    <property type="entry name" value="HAD-like_sf"/>
</dbReference>
<reference evidence="2 3" key="1">
    <citation type="submission" date="2017-04" db="EMBL/GenBank/DDBJ databases">
        <title>Unexpected and diverse lifestyles within the genus Limnohabitans.</title>
        <authorList>
            <person name="Kasalicky V."/>
            <person name="Mehrshad M."/>
            <person name="Andrei S.-A."/>
            <person name="Salcher M."/>
            <person name="Kratochvilova H."/>
            <person name="Simek K."/>
            <person name="Ghai R."/>
        </authorList>
    </citation>
    <scope>NUCLEOTIDE SEQUENCE [LARGE SCALE GENOMIC DNA]</scope>
    <source>
        <strain evidence="2 3">II-B4</strain>
    </source>
</reference>
<dbReference type="InterPro" id="IPR051540">
    <property type="entry name" value="S-2-haloacid_dehalogenase"/>
</dbReference>
<dbReference type="SFLD" id="SFLDS00003">
    <property type="entry name" value="Haloacid_Dehalogenase"/>
    <property type="match status" value="1"/>
</dbReference>
<dbReference type="NCBIfam" id="TIGR01549">
    <property type="entry name" value="HAD-SF-IA-v1"/>
    <property type="match status" value="1"/>
</dbReference>
<evidence type="ECO:0000256" key="1">
    <source>
        <dbReference type="ARBA" id="ARBA00022801"/>
    </source>
</evidence>
<dbReference type="GO" id="GO:0016787">
    <property type="term" value="F:hydrolase activity"/>
    <property type="evidence" value="ECO:0007669"/>
    <property type="project" value="UniProtKB-KW"/>
</dbReference>
<accession>A0A315EBB8</accession>
<dbReference type="PANTHER" id="PTHR43316">
    <property type="entry name" value="HYDROLASE, HALOACID DELAHOGENASE-RELATED"/>
    <property type="match status" value="1"/>
</dbReference>
<keyword evidence="3" id="KW-1185">Reference proteome</keyword>
<proteinExistence type="predicted"/>
<dbReference type="Gene3D" id="3.40.50.1000">
    <property type="entry name" value="HAD superfamily/HAD-like"/>
    <property type="match status" value="1"/>
</dbReference>
<gene>
    <name evidence="2" type="ORF">B9Z37_01375</name>
</gene>
<dbReference type="InterPro" id="IPR023214">
    <property type="entry name" value="HAD_sf"/>
</dbReference>
<organism evidence="2 3">
    <name type="scientific">Limnohabitans parvus II-B4</name>
    <dbReference type="NCBI Taxonomy" id="1293052"/>
    <lineage>
        <taxon>Bacteria</taxon>
        <taxon>Pseudomonadati</taxon>
        <taxon>Pseudomonadota</taxon>
        <taxon>Betaproteobacteria</taxon>
        <taxon>Burkholderiales</taxon>
        <taxon>Comamonadaceae</taxon>
        <taxon>Limnohabitans</taxon>
    </lineage>
</organism>
<evidence type="ECO:0000313" key="3">
    <source>
        <dbReference type="Proteomes" id="UP000250790"/>
    </source>
</evidence>
<evidence type="ECO:0000313" key="2">
    <source>
        <dbReference type="EMBL" id="PUE55256.1"/>
    </source>
</evidence>
<sequence length="244" mass="27081">MPCRVFSLTMLDIPRIRAITLDLDDTLWPVWPTIHRAEQVLTDWLGQHAPATAALSNQPDLKKQIRADINARHADRAHDLSFLRLEAIRAMLLQAGEPGHLAESAFEVFFAERQRVDLFDDALPALAFWSQRYPVVALSNGNADVHRVGIGQHFHASVSAKSLGVAKPDWRIFVAGAEAAGVVPHEVLHIGDDAHADCVGALAAGMQVAWLNREGHDWSHGDTRPHLEVRDLHALCACWPEYTR</sequence>
<dbReference type="EMBL" id="NESN01000001">
    <property type="protein sequence ID" value="PUE55256.1"/>
    <property type="molecule type" value="Genomic_DNA"/>
</dbReference>
<dbReference type="SFLD" id="SFLDG01129">
    <property type="entry name" value="C1.5:_HAD__Beta-PGM__Phosphata"/>
    <property type="match status" value="1"/>
</dbReference>
<dbReference type="PRINTS" id="PR00413">
    <property type="entry name" value="HADHALOGNASE"/>
</dbReference>
<dbReference type="InterPro" id="IPR006439">
    <property type="entry name" value="HAD-SF_hydro_IA"/>
</dbReference>
<dbReference type="Pfam" id="PF00702">
    <property type="entry name" value="Hydrolase"/>
    <property type="match status" value="1"/>
</dbReference>
<protein>
    <submittedName>
        <fullName evidence="2">HAD family hydrolase</fullName>
    </submittedName>
</protein>
<dbReference type="Proteomes" id="UP000250790">
    <property type="component" value="Unassembled WGS sequence"/>
</dbReference>
<dbReference type="Gene3D" id="1.20.120.1600">
    <property type="match status" value="1"/>
</dbReference>
<name>A0A315EBB8_9BURK</name>